<dbReference type="EMBL" id="ACLJ02000003">
    <property type="protein sequence ID" value="EFK53669.1"/>
    <property type="molecule type" value="Genomic_DNA"/>
</dbReference>
<name>D7WEY8_9CORY</name>
<accession>D7WEY8</accession>
<gene>
    <name evidence="2" type="ORF">HMPREF0291_11326</name>
</gene>
<evidence type="ECO:0000259" key="1">
    <source>
        <dbReference type="Pfam" id="PF05076"/>
    </source>
</evidence>
<feature type="domain" description="Suppressor of fused-like" evidence="1">
    <location>
        <begin position="39"/>
        <end position="191"/>
    </location>
</feature>
<evidence type="ECO:0000313" key="2">
    <source>
        <dbReference type="EMBL" id="EFK53669.1"/>
    </source>
</evidence>
<dbReference type="eggNOG" id="COG4859">
    <property type="taxonomic scope" value="Bacteria"/>
</dbReference>
<reference evidence="2" key="1">
    <citation type="submission" date="2010-06" db="EMBL/GenBank/DDBJ databases">
        <authorList>
            <person name="Muzny D."/>
            <person name="Qin X."/>
            <person name="Buhay C."/>
            <person name="Dugan-Rocha S."/>
            <person name="Ding Y."/>
            <person name="Chen G."/>
            <person name="Hawes A."/>
            <person name="Holder M."/>
            <person name="Jhangiani S."/>
            <person name="Johnson A."/>
            <person name="Khan Z."/>
            <person name="Li Z."/>
            <person name="Liu W."/>
            <person name="Liu X."/>
            <person name="Perez L."/>
            <person name="Shen H."/>
            <person name="Wang Q."/>
            <person name="Watt J."/>
            <person name="Xi L."/>
            <person name="Xin Y."/>
            <person name="Zhou J."/>
            <person name="Deng J."/>
            <person name="Jiang H."/>
            <person name="Liu Y."/>
            <person name="Qu J."/>
            <person name="Song X.-Z."/>
            <person name="Zhang L."/>
            <person name="Villasana D."/>
            <person name="Johnson A."/>
            <person name="Liu J."/>
            <person name="Liyanage D."/>
            <person name="Lorensuhewa L."/>
            <person name="Robinson T."/>
            <person name="Song A."/>
            <person name="Song B.-B."/>
            <person name="Dinh H."/>
            <person name="Thornton R."/>
            <person name="Coyle M."/>
            <person name="Francisco L."/>
            <person name="Jackson L."/>
            <person name="Javaid M."/>
            <person name="Korchina V."/>
            <person name="Kovar C."/>
            <person name="Mata R."/>
            <person name="Mathew T."/>
            <person name="Ngo R."/>
            <person name="Nguyen L."/>
            <person name="Nguyen N."/>
            <person name="Okwuonu G."/>
            <person name="Ongeri F."/>
            <person name="Pham C."/>
            <person name="Simmons D."/>
            <person name="Wilczek-Boney K."/>
            <person name="Hale W."/>
            <person name="Jakkamsetti A."/>
            <person name="Pham P."/>
            <person name="Ruth R."/>
            <person name="San Lucas F."/>
            <person name="Warren J."/>
            <person name="Zhang J."/>
            <person name="Zhao Z."/>
            <person name="Zhou C."/>
            <person name="Zhu D."/>
            <person name="Lee S."/>
            <person name="Bess C."/>
            <person name="Blankenburg K."/>
            <person name="Forbes L."/>
            <person name="Fu Q."/>
            <person name="Gubbala S."/>
            <person name="Hirani K."/>
            <person name="Jayaseelan J.C."/>
            <person name="Lara F."/>
            <person name="Munidasa M."/>
            <person name="Palculict T."/>
            <person name="Patil S."/>
            <person name="Pu L.-L."/>
            <person name="Saada N."/>
            <person name="Tang L."/>
            <person name="Weissenberger G."/>
            <person name="Zhu Y."/>
            <person name="Hemphill L."/>
            <person name="Shang Y."/>
            <person name="Youmans B."/>
            <person name="Ayvaz T."/>
            <person name="Ross M."/>
            <person name="Santibanez J."/>
            <person name="Aqrawi P."/>
            <person name="Gross S."/>
            <person name="Joshi V."/>
            <person name="Fowler G."/>
            <person name="Nazareth L."/>
            <person name="Reid J."/>
            <person name="Worley K."/>
            <person name="Petrosino J."/>
            <person name="Highlander S."/>
            <person name="Gibbs R."/>
        </authorList>
    </citation>
    <scope>NUCLEOTIDE SEQUENCE [LARGE SCALE GENOMIC DNA]</scope>
    <source>
        <strain evidence="2">ATCC 33030</strain>
    </source>
</reference>
<sequence>MDNIAGQEFNPDDLVASRFTPVLGEDYWVYHEILGLDGQPVHIYCWRPTEERPLWTLVTSGMSWHKMEMPQGREDFDRIELIMTLPGDWPLDEVTSSANEGREGISWPLDLLKMTARLPRSTNSWLSYGSSSQWGESLEETYPGSDFSGFVLGGAVSLDTEFDLLKTQFGGETVHFLGLFPLYAQEIEAYLAGVEVLDLLYEAGFAEGVHPGRPPVA</sequence>
<evidence type="ECO:0000313" key="3">
    <source>
        <dbReference type="Proteomes" id="UP000004208"/>
    </source>
</evidence>
<proteinExistence type="predicted"/>
<dbReference type="Pfam" id="PF05076">
    <property type="entry name" value="SUFU"/>
    <property type="match status" value="1"/>
</dbReference>
<comment type="caution">
    <text evidence="2">The sequence shown here is derived from an EMBL/GenBank/DDBJ whole genome shotgun (WGS) entry which is preliminary data.</text>
</comment>
<dbReference type="OrthoDB" id="4827574at2"/>
<keyword evidence="3" id="KW-1185">Reference proteome</keyword>
<dbReference type="Proteomes" id="UP000004208">
    <property type="component" value="Unassembled WGS sequence"/>
</dbReference>
<organism evidence="2 3">
    <name type="scientific">Corynebacterium genitalium ATCC 33030</name>
    <dbReference type="NCBI Taxonomy" id="585529"/>
    <lineage>
        <taxon>Bacteria</taxon>
        <taxon>Bacillati</taxon>
        <taxon>Actinomycetota</taxon>
        <taxon>Actinomycetes</taxon>
        <taxon>Mycobacteriales</taxon>
        <taxon>Corynebacteriaceae</taxon>
        <taxon>Corynebacterium</taxon>
    </lineage>
</organism>
<dbReference type="RefSeq" id="WP_005289655.1">
    <property type="nucleotide sequence ID" value="NZ_CM000961.1"/>
</dbReference>
<dbReference type="HOGENOM" id="CLU_082045_0_0_11"/>
<dbReference type="AlphaFoldDB" id="D7WEY8"/>
<protein>
    <recommendedName>
        <fullName evidence="1">Suppressor of fused-like domain-containing protein</fullName>
    </recommendedName>
</protein>
<dbReference type="InterPro" id="IPR020941">
    <property type="entry name" value="SUFU-like_domain"/>
</dbReference>